<dbReference type="OrthoDB" id="2150604at2759"/>
<gene>
    <name evidence="1" type="ordered locus">Cd36_82840</name>
    <name evidence="2" type="ORF">CD36_82840</name>
</gene>
<keyword evidence="2" id="KW-0012">Acyltransferase</keyword>
<evidence type="ECO:0000313" key="2">
    <source>
        <dbReference type="EMBL" id="CAX42803.1"/>
    </source>
</evidence>
<dbReference type="Pfam" id="PF07247">
    <property type="entry name" value="AATase"/>
    <property type="match status" value="1"/>
</dbReference>
<dbReference type="eggNOG" id="ENOG502QTAU">
    <property type="taxonomic scope" value="Eukaryota"/>
</dbReference>
<dbReference type="VEuPathDB" id="FungiDB:CD36_82840"/>
<dbReference type="CGD" id="CAL0000168575">
    <property type="gene designation" value="Cd36_82840"/>
</dbReference>
<dbReference type="AlphaFoldDB" id="B9WDP7"/>
<dbReference type="SUPFAM" id="SSF52777">
    <property type="entry name" value="CoA-dependent acyltransferases"/>
    <property type="match status" value="1"/>
</dbReference>
<dbReference type="InterPro" id="IPR010828">
    <property type="entry name" value="Atf2/Sli1-like"/>
</dbReference>
<dbReference type="PANTHER" id="PTHR28037:SF1">
    <property type="entry name" value="ALCOHOL O-ACETYLTRANSFERASE 1-RELATED"/>
    <property type="match status" value="1"/>
</dbReference>
<reference evidence="2 3" key="1">
    <citation type="journal article" date="2009" name="Genome Res.">
        <title>Comparative genomics of the fungal pathogens Candida dubliniensis and Candida albicans.</title>
        <authorList>
            <person name="Jackson A.P."/>
            <person name="Gamble J.A."/>
            <person name="Yeomans T."/>
            <person name="Moran G.P."/>
            <person name="Saunders D."/>
            <person name="Harris D."/>
            <person name="Aslett M."/>
            <person name="Barrell J.F."/>
            <person name="Butler G."/>
            <person name="Citiulo F."/>
            <person name="Coleman D.C."/>
            <person name="de Groot P.W.J."/>
            <person name="Goodwin T.J."/>
            <person name="Quail M.A."/>
            <person name="McQuillan J."/>
            <person name="Munro C.A."/>
            <person name="Pain A."/>
            <person name="Poulter R.T."/>
            <person name="Rajandream M.A."/>
            <person name="Renauld H."/>
            <person name="Spiering M.J."/>
            <person name="Tivey A."/>
            <person name="Gow N.A.R."/>
            <person name="Barrell B."/>
            <person name="Sullivan D.J."/>
            <person name="Berriman M."/>
        </authorList>
    </citation>
    <scope>NUCLEOTIDE SEQUENCE [LARGE SCALE GENOMIC DNA]</scope>
    <source>
        <strain evidence="3">CD36 / ATCC MYA-646 / CBS 7987 / NCPF 3949 / NRRL Y-17841</strain>
    </source>
</reference>
<evidence type="ECO:0000313" key="3">
    <source>
        <dbReference type="Proteomes" id="UP000002605"/>
    </source>
</evidence>
<dbReference type="InterPro" id="IPR052058">
    <property type="entry name" value="Alcohol_O-acetyltransferase"/>
</dbReference>
<dbReference type="RefSeq" id="XP_002419214.1">
    <property type="nucleotide sequence ID" value="XM_002419169.1"/>
</dbReference>
<name>B9WDP7_CANDC</name>
<dbReference type="Proteomes" id="UP000002605">
    <property type="component" value="Chromosome 3"/>
</dbReference>
<keyword evidence="3" id="KW-1185">Reference proteome</keyword>
<evidence type="ECO:0000313" key="1">
    <source>
        <dbReference type="CGD" id="CAL0000168575"/>
    </source>
</evidence>
<dbReference type="EMBL" id="FM992690">
    <property type="protein sequence ID" value="CAX42803.1"/>
    <property type="molecule type" value="Genomic_DNA"/>
</dbReference>
<protein>
    <submittedName>
        <fullName evidence="2">N-acetyltransferase, putative</fullName>
        <ecNumber evidence="2">2.3.1.-</ecNumber>
    </submittedName>
</protein>
<proteinExistence type="predicted"/>
<dbReference type="HOGENOM" id="CLU_044733_0_0_1"/>
<accession>B9WDP7</accession>
<organism evidence="2 3">
    <name type="scientific">Candida dubliniensis (strain CD36 / ATCC MYA-646 / CBS 7987 / NCPF 3949 / NRRL Y-17841)</name>
    <name type="common">Yeast</name>
    <dbReference type="NCBI Taxonomy" id="573826"/>
    <lineage>
        <taxon>Eukaryota</taxon>
        <taxon>Fungi</taxon>
        <taxon>Dikarya</taxon>
        <taxon>Ascomycota</taxon>
        <taxon>Saccharomycotina</taxon>
        <taxon>Pichiomycetes</taxon>
        <taxon>Debaryomycetaceae</taxon>
        <taxon>Candida/Lodderomyces clade</taxon>
        <taxon>Candida</taxon>
    </lineage>
</organism>
<dbReference type="PANTHER" id="PTHR28037">
    <property type="entry name" value="ALCOHOL O-ACETYLTRANSFERASE 1-RELATED"/>
    <property type="match status" value="1"/>
</dbReference>
<keyword evidence="2" id="KW-0808">Transferase</keyword>
<dbReference type="GO" id="GO:0008080">
    <property type="term" value="F:N-acetyltransferase activity"/>
    <property type="evidence" value="ECO:0007669"/>
    <property type="project" value="TreeGrafter"/>
</dbReference>
<dbReference type="EC" id="2.3.1.-" evidence="2"/>
<sequence length="470" mass="54637">MIIQPNHRRKPEFNERYYICRTTEKYSTNFSIIVQYNRRVNHNLLSNALYSLIRKNSWFVQNFFQVDQRNPATTNGHNFEVRVLEQVKFYDVVKFHKIDTFDETVMESLNDHIFSMNNANLPLWRINVFEERRPNGDQFVSVSFDHSNYDGLSGVQFQKDLARELSIAKDDSFYDVLFDYQHDFENLPATILPAVDNLTDLFDLSMLSISNSILKKCVPFYNTICDYIWPSDPSVFYTDKQVTKNLQTKYKFLKLTSNQVGQISRYCRPRGLTITTYFDIICVCALQETVFSVVKSPATHTSSLVAINGRRYYSEEIKNFLYGSLVCGAPIILPTIENKLESMQMFHKQMTNDINTKKSFKSTGNLIKHDNVWEFFQNKIGKIGGRFTLTISNLGKISNSNGTFKFEQLYFISNTGVVYNFVLNITTLPNGELTAVVAYIPEFENYELNDKPIMDTFMEKFYDLLILTSS</sequence>
<dbReference type="GeneID" id="8046696"/>
<dbReference type="KEGG" id="cdu:CD36_82840"/>